<dbReference type="CDD" id="cd13127">
    <property type="entry name" value="MATE_tuaB_like"/>
    <property type="match status" value="1"/>
</dbReference>
<dbReference type="STRING" id="1560345.AWL63_17700"/>
<feature type="transmembrane region" description="Helical" evidence="7">
    <location>
        <begin position="125"/>
        <end position="145"/>
    </location>
</feature>
<name>A0A1B3ZDI8_9SPHN</name>
<protein>
    <submittedName>
        <fullName evidence="8">Capsule biosynthesis protein CapK</fullName>
    </submittedName>
</protein>
<comment type="subcellular location">
    <subcellularLocation>
        <location evidence="1">Cell membrane</location>
        <topology evidence="1">Multi-pass membrane protein</topology>
    </subcellularLocation>
</comment>
<feature type="transmembrane region" description="Helical" evidence="7">
    <location>
        <begin position="21"/>
        <end position="45"/>
    </location>
</feature>
<evidence type="ECO:0000256" key="3">
    <source>
        <dbReference type="ARBA" id="ARBA00022475"/>
    </source>
</evidence>
<feature type="transmembrane region" description="Helical" evidence="7">
    <location>
        <begin position="213"/>
        <end position="233"/>
    </location>
</feature>
<dbReference type="KEGG" id="span:AWL63_17700"/>
<dbReference type="PANTHER" id="PTHR30250">
    <property type="entry name" value="PST FAMILY PREDICTED COLANIC ACID TRANSPORTER"/>
    <property type="match status" value="1"/>
</dbReference>
<dbReference type="PANTHER" id="PTHR30250:SF10">
    <property type="entry name" value="LIPOPOLYSACCHARIDE BIOSYNTHESIS PROTEIN WZXC"/>
    <property type="match status" value="1"/>
</dbReference>
<feature type="transmembrane region" description="Helical" evidence="7">
    <location>
        <begin position="453"/>
        <end position="473"/>
    </location>
</feature>
<keyword evidence="4 7" id="KW-0812">Transmembrane</keyword>
<keyword evidence="9" id="KW-1185">Reference proteome</keyword>
<reference evidence="8 9" key="1">
    <citation type="submission" date="2016-01" db="EMBL/GenBank/DDBJ databases">
        <title>Complete genome and mega plasmid sequence of Sphingomonas panacis DCY99 elicits systemic resistance in rice to Xanthomonas oryzae.</title>
        <authorList>
            <person name="Kim Y.J."/>
            <person name="Yang D.C."/>
            <person name="Sing P."/>
        </authorList>
    </citation>
    <scope>NUCLEOTIDE SEQUENCE [LARGE SCALE GENOMIC DNA]</scope>
    <source>
        <strain evidence="8 9">DCY99</strain>
    </source>
</reference>
<comment type="similarity">
    <text evidence="2">Belongs to the polysaccharide synthase family.</text>
</comment>
<dbReference type="Pfam" id="PF13440">
    <property type="entry name" value="Polysacc_synt_3"/>
    <property type="match status" value="1"/>
</dbReference>
<feature type="transmembrane region" description="Helical" evidence="7">
    <location>
        <begin position="365"/>
        <end position="385"/>
    </location>
</feature>
<feature type="transmembrane region" description="Helical" evidence="7">
    <location>
        <begin position="51"/>
        <end position="69"/>
    </location>
</feature>
<proteinExistence type="inferred from homology"/>
<dbReference type="OrthoDB" id="7605542at2"/>
<evidence type="ECO:0000256" key="1">
    <source>
        <dbReference type="ARBA" id="ARBA00004651"/>
    </source>
</evidence>
<dbReference type="InterPro" id="IPR050833">
    <property type="entry name" value="Poly_Biosynth_Transport"/>
</dbReference>
<dbReference type="AlphaFoldDB" id="A0A1B3ZDI8"/>
<organism evidence="8 9">
    <name type="scientific">Sphingomonas panacis</name>
    <dbReference type="NCBI Taxonomy" id="1560345"/>
    <lineage>
        <taxon>Bacteria</taxon>
        <taxon>Pseudomonadati</taxon>
        <taxon>Pseudomonadota</taxon>
        <taxon>Alphaproteobacteria</taxon>
        <taxon>Sphingomonadales</taxon>
        <taxon>Sphingomonadaceae</taxon>
        <taxon>Sphingomonas</taxon>
    </lineage>
</organism>
<dbReference type="GO" id="GO:0005886">
    <property type="term" value="C:plasma membrane"/>
    <property type="evidence" value="ECO:0007669"/>
    <property type="project" value="UniProtKB-SubCell"/>
</dbReference>
<keyword evidence="6 7" id="KW-0472">Membrane</keyword>
<gene>
    <name evidence="8" type="ORF">AWL63_17700</name>
</gene>
<feature type="transmembrane region" description="Helical" evidence="7">
    <location>
        <begin position="391"/>
        <end position="413"/>
    </location>
</feature>
<feature type="transmembrane region" description="Helical" evidence="7">
    <location>
        <begin position="157"/>
        <end position="177"/>
    </location>
</feature>
<feature type="transmembrane region" description="Helical" evidence="7">
    <location>
        <begin position="420"/>
        <end position="441"/>
    </location>
</feature>
<evidence type="ECO:0000313" key="8">
    <source>
        <dbReference type="EMBL" id="AOH85496.1"/>
    </source>
</evidence>
<evidence type="ECO:0000313" key="9">
    <source>
        <dbReference type="Proteomes" id="UP000094256"/>
    </source>
</evidence>
<evidence type="ECO:0000256" key="6">
    <source>
        <dbReference type="ARBA" id="ARBA00023136"/>
    </source>
</evidence>
<feature type="transmembrane region" description="Helical" evidence="7">
    <location>
        <begin position="337"/>
        <end position="358"/>
    </location>
</feature>
<feature type="transmembrane region" description="Helical" evidence="7">
    <location>
        <begin position="90"/>
        <end position="113"/>
    </location>
</feature>
<keyword evidence="3" id="KW-1003">Cell membrane</keyword>
<evidence type="ECO:0000256" key="5">
    <source>
        <dbReference type="ARBA" id="ARBA00022989"/>
    </source>
</evidence>
<evidence type="ECO:0000256" key="2">
    <source>
        <dbReference type="ARBA" id="ARBA00007430"/>
    </source>
</evidence>
<evidence type="ECO:0000256" key="4">
    <source>
        <dbReference type="ARBA" id="ARBA00022692"/>
    </source>
</evidence>
<evidence type="ECO:0000256" key="7">
    <source>
        <dbReference type="SAM" id="Phobius"/>
    </source>
</evidence>
<feature type="transmembrane region" description="Helical" evidence="7">
    <location>
        <begin position="298"/>
        <end position="317"/>
    </location>
</feature>
<accession>A0A1B3ZDI8</accession>
<keyword evidence="5 7" id="KW-1133">Transmembrane helix</keyword>
<dbReference type="EMBL" id="CP014168">
    <property type="protein sequence ID" value="AOH85496.1"/>
    <property type="molecule type" value="Genomic_DNA"/>
</dbReference>
<dbReference type="Proteomes" id="UP000094256">
    <property type="component" value="Chromosome"/>
</dbReference>
<sequence length="492" mass="51841">MNSMTEIPVEKTFASQIVQAIAWRSGSQVIAQLIMWAATFFVIRILDPRDYGLFAMTQSVLVFLSLLNGQEFTASLIRTPELDKMLIRQVFGILVLLNGGIALAQVILAPLAAQYFHTPMVGSLLVVQAALYLATPFVALPSALLSRQLNYKVQAKVNLVSALIGAGTSLGCALAGWGVWTLVAAPMCVIWSRAVGMMVAARIDMLPTFRLKGAGVIVRFGGAMLLSSLLWLFQTQADVIIGGRTLDARHLGLYAESLFLAQIVTSKFVPPLNDVAFSAYARLQADRATTGRAFEKSVRLIMFGALPFYVGLAAVAGPFVDVALGPKWDDATPIVRLLAIAMPFLTVQVLFAPATTALGHPRLQVWGAAAGALIMPLCFVVGVRYGAVGMAWGWVVGAPLHMAITAAFAIPIIGTSAPALLRAVMPAAIASAGMGAAVLAVSELIAGLAPLPTLAILVSVGVVVYGVLVLLVARPVIGEFASLIAARRGVVA</sequence>